<dbReference type="GO" id="GO:0030286">
    <property type="term" value="C:dynein complex"/>
    <property type="evidence" value="ECO:0007669"/>
    <property type="project" value="UniProtKB-KW"/>
</dbReference>
<feature type="compositionally biased region" description="Low complexity" evidence="9">
    <location>
        <begin position="148"/>
        <end position="174"/>
    </location>
</feature>
<feature type="compositionally biased region" description="Polar residues" evidence="9">
    <location>
        <begin position="216"/>
        <end position="226"/>
    </location>
</feature>
<dbReference type="OrthoDB" id="2130750at2759"/>
<organism evidence="11 12">
    <name type="scientific">Aspergillus hiratsukae</name>
    <dbReference type="NCBI Taxonomy" id="1194566"/>
    <lineage>
        <taxon>Eukaryota</taxon>
        <taxon>Fungi</taxon>
        <taxon>Dikarya</taxon>
        <taxon>Ascomycota</taxon>
        <taxon>Pezizomycotina</taxon>
        <taxon>Eurotiomycetes</taxon>
        <taxon>Eurotiomycetidae</taxon>
        <taxon>Eurotiales</taxon>
        <taxon>Aspergillaceae</taxon>
        <taxon>Aspergillus</taxon>
        <taxon>Aspergillus subgen. Fumigati</taxon>
    </lineage>
</organism>
<dbReference type="PANTHER" id="PTHR18916">
    <property type="entry name" value="DYNACTIN 1-RELATED MICROTUBULE-BINDING"/>
    <property type="match status" value="1"/>
</dbReference>
<comment type="similarity">
    <text evidence="2">Belongs to the dynactin 150 kDa subunit family.</text>
</comment>
<evidence type="ECO:0000256" key="5">
    <source>
        <dbReference type="ARBA" id="ARBA00023017"/>
    </source>
</evidence>
<dbReference type="Pfam" id="PF01302">
    <property type="entry name" value="CAP_GLY"/>
    <property type="match status" value="1"/>
</dbReference>
<dbReference type="Pfam" id="PF12455">
    <property type="entry name" value="Dynactin"/>
    <property type="match status" value="1"/>
</dbReference>
<keyword evidence="7" id="KW-0206">Cytoskeleton</keyword>
<feature type="compositionally biased region" description="Basic and acidic residues" evidence="9">
    <location>
        <begin position="1298"/>
        <end position="1310"/>
    </location>
</feature>
<evidence type="ECO:0000256" key="1">
    <source>
        <dbReference type="ARBA" id="ARBA00004245"/>
    </source>
</evidence>
<dbReference type="EMBL" id="JACBAD010001891">
    <property type="protein sequence ID" value="KAF7130915.1"/>
    <property type="molecule type" value="Genomic_DNA"/>
</dbReference>
<dbReference type="Proteomes" id="UP000630445">
    <property type="component" value="Unassembled WGS sequence"/>
</dbReference>
<evidence type="ECO:0000256" key="2">
    <source>
        <dbReference type="ARBA" id="ARBA00011010"/>
    </source>
</evidence>
<evidence type="ECO:0000256" key="9">
    <source>
        <dbReference type="SAM" id="MobiDB-lite"/>
    </source>
</evidence>
<dbReference type="PROSITE" id="PS50245">
    <property type="entry name" value="CAP_GLY_2"/>
    <property type="match status" value="1"/>
</dbReference>
<dbReference type="SUPFAM" id="SSF74924">
    <property type="entry name" value="Cap-Gly domain"/>
    <property type="match status" value="1"/>
</dbReference>
<comment type="caution">
    <text evidence="11">The sequence shown here is derived from an EMBL/GenBank/DDBJ whole genome shotgun (WGS) entry which is preliminary data.</text>
</comment>
<evidence type="ECO:0000256" key="8">
    <source>
        <dbReference type="SAM" id="Coils"/>
    </source>
</evidence>
<dbReference type="PROSITE" id="PS00845">
    <property type="entry name" value="CAP_GLY_1"/>
    <property type="match status" value="1"/>
</dbReference>
<name>A0A8H6PEC8_9EURO</name>
<feature type="domain" description="CAP-Gly" evidence="10">
    <location>
        <begin position="24"/>
        <end position="66"/>
    </location>
</feature>
<protein>
    <recommendedName>
        <fullName evidence="10">CAP-Gly domain-containing protein</fullName>
    </recommendedName>
</protein>
<keyword evidence="6 8" id="KW-0175">Coiled coil</keyword>
<feature type="region of interest" description="Disordered" evidence="9">
    <location>
        <begin position="1298"/>
        <end position="1320"/>
    </location>
</feature>
<reference evidence="11" key="1">
    <citation type="submission" date="2020-06" db="EMBL/GenBank/DDBJ databases">
        <title>Draft genome sequences of strains closely related to Aspergillus parafelis and Aspergillus hiratsukae.</title>
        <authorList>
            <person name="Dos Santos R.A.C."/>
            <person name="Rivero-Menendez O."/>
            <person name="Steenwyk J.L."/>
            <person name="Mead M.E."/>
            <person name="Goldman G.H."/>
            <person name="Alastruey-Izquierdo A."/>
            <person name="Rokas A."/>
        </authorList>
    </citation>
    <scope>NUCLEOTIDE SEQUENCE</scope>
    <source>
        <strain evidence="11">CNM-CM5793</strain>
    </source>
</reference>
<dbReference type="InterPro" id="IPR000938">
    <property type="entry name" value="CAP-Gly_domain"/>
</dbReference>
<dbReference type="GO" id="GO:0005874">
    <property type="term" value="C:microtubule"/>
    <property type="evidence" value="ECO:0007669"/>
    <property type="project" value="UniProtKB-KW"/>
</dbReference>
<dbReference type="InterPro" id="IPR022157">
    <property type="entry name" value="Dynactin"/>
</dbReference>
<feature type="compositionally biased region" description="Polar residues" evidence="9">
    <location>
        <begin position="135"/>
        <end position="147"/>
    </location>
</feature>
<feature type="compositionally biased region" description="Low complexity" evidence="9">
    <location>
        <begin position="194"/>
        <end position="206"/>
    </location>
</feature>
<feature type="compositionally biased region" description="Polar residues" evidence="9">
    <location>
        <begin position="293"/>
        <end position="308"/>
    </location>
</feature>
<keyword evidence="5" id="KW-0243">Dynein</keyword>
<evidence type="ECO:0000259" key="10">
    <source>
        <dbReference type="PROSITE" id="PS50245"/>
    </source>
</evidence>
<evidence type="ECO:0000313" key="12">
    <source>
        <dbReference type="Proteomes" id="UP000630445"/>
    </source>
</evidence>
<keyword evidence="3" id="KW-0963">Cytoplasm</keyword>
<gene>
    <name evidence="11" type="ORF">CNMCM5793_003850</name>
</gene>
<evidence type="ECO:0000256" key="3">
    <source>
        <dbReference type="ARBA" id="ARBA00022490"/>
    </source>
</evidence>
<evidence type="ECO:0000256" key="7">
    <source>
        <dbReference type="ARBA" id="ARBA00023212"/>
    </source>
</evidence>
<feature type="compositionally biased region" description="Polar residues" evidence="9">
    <location>
        <begin position="96"/>
        <end position="105"/>
    </location>
</feature>
<evidence type="ECO:0000313" key="11">
    <source>
        <dbReference type="EMBL" id="KAF7130915.1"/>
    </source>
</evidence>
<proteinExistence type="inferred from homology"/>
<sequence length="1360" mass="152199">MSELSIGHVVTLTDGRQATVRFIGTTHFAAGDWVGIELDDPTGKNDGSVQGERYFDCEPGFGMFIRPSAVAAIVEQPVRETKQLPRGASAPVNRGRAQTGSTTTGIAMKRSSALPANNVKRHSASAASPSPPSRTAAQRTSRVQSPLKSPIKSPSTPVPVSSSRSSIGGPSRPSAVKGPPSSGAKTLMGPPPSLSAAARQSRSSISGPVSKAARPSLQSGLTTPSAQLKRPALRPTAPNKSSEETESRTSAYSEDPDIDPRDAEPGRDANEAPTRKASEKAPSSARPAGGRPSLTSSSQRQAQNNSTAVARELDEMKTKLKVMEKKRAEDREKLKTLEKLQSERDKFEAIIQKLQAKYQPQQLEIGDLRKKLKDTEARLEEVERLQAEHESILEMAALDREMAEETADAFKHECAVLRTRVEELELELDVLKEENEELGQAMTPEEKSSHGWLQMEKTNERLREALIRLRDMTQQQESELRDQIKELQQDLEDYAAIRSQYESTKEKLLVSENNVEDLKQQLETALGAEEMIEELADKNMRYQEEINELKAAIEDLEALKEISDELEYNHIEAEKQLQEELDYRESLFNEQCRKISQQDEVIEDLEYTLVRFRELVSTLQGDLEDMRASQQISEAEANDLTTRSRAMMDLNMKLQASMAKTQTKTIDIELARMNAEEAIQHLSILKLYLPDYFEGERDSVLALLRFKRVSFKASLMNNTIRENISEQALIATSLDDIFVAYDVLEKLLYISSLSDRFVNYITSCSTENFESIKGALFEMEPVERTLNFWMEGLKKNELNLKKCAVELQRSIALLSHLAETLLPTSLEAFADELCKRSSLTQSYIDHAASCMARLKTLLQSKITVPEEGDEECTFLFTKADGFVSQARGLKVALGKVYRGLEDLRSRSLSLSQDVAGPFKSAEEAAKDLSALARQLGENLALLISDEARTEPLTVEEALKTMSETSTAYCLPSETGSEGNDTMSLLYNRLRSMGGLIEELDAISSDLSITTEFERRSPPWIARAAELKSNKTISPDADEEIRRLKNELHEASTALGVKDKTIEEQALRVELVESRMREATKKASMVKDLESKIEEMQAKEADLEGIIETQRKDLQALEAEREDLRNRLERVKRLSGTTGVGTTTDGVVIDNSLSLATMRENETLRAEVASLQAAVRFLREENRRSSMLDPYSVQRAADMHSWLDLPLTKPPSSVLQDKVQQTASESRDVFTHLLKLTKESNICDLKSTMSQNNGNRVGWRPSKVKLRYQVLQQRENYERWAEWKDDIVRHEREQDRLAAAKKERISRERAQKHASRNSVFGDFPKGLGHGMMGAAWQILGMEHGDSKSFDPPIETSLAPSY</sequence>
<dbReference type="InterPro" id="IPR036859">
    <property type="entry name" value="CAP-Gly_dom_sf"/>
</dbReference>
<dbReference type="SMART" id="SM01052">
    <property type="entry name" value="CAP_GLY"/>
    <property type="match status" value="1"/>
</dbReference>
<feature type="coiled-coil region" evidence="8">
    <location>
        <begin position="1061"/>
        <end position="1133"/>
    </location>
</feature>
<evidence type="ECO:0000256" key="6">
    <source>
        <dbReference type="ARBA" id="ARBA00023054"/>
    </source>
</evidence>
<feature type="region of interest" description="Disordered" evidence="9">
    <location>
        <begin position="82"/>
        <end position="316"/>
    </location>
</feature>
<evidence type="ECO:0000256" key="4">
    <source>
        <dbReference type="ARBA" id="ARBA00022701"/>
    </source>
</evidence>
<dbReference type="Gene3D" id="2.30.30.190">
    <property type="entry name" value="CAP Gly-rich-like domain"/>
    <property type="match status" value="1"/>
</dbReference>
<feature type="compositionally biased region" description="Basic and acidic residues" evidence="9">
    <location>
        <begin position="258"/>
        <end position="279"/>
    </location>
</feature>
<keyword evidence="4" id="KW-0493">Microtubule</keyword>
<keyword evidence="12" id="KW-1185">Reference proteome</keyword>
<accession>A0A8H6PEC8</accession>
<comment type="subcellular location">
    <subcellularLocation>
        <location evidence="1">Cytoplasm</location>
        <location evidence="1">Cytoskeleton</location>
    </subcellularLocation>
</comment>